<dbReference type="AlphaFoldDB" id="A0A1F4UHQ0"/>
<dbReference type="SUPFAM" id="SSF46785">
    <property type="entry name" value="Winged helix' DNA-binding domain"/>
    <property type="match status" value="1"/>
</dbReference>
<dbReference type="InterPro" id="IPR036390">
    <property type="entry name" value="WH_DNA-bd_sf"/>
</dbReference>
<protein>
    <recommendedName>
        <fullName evidence="3">HTH deoR-type domain-containing protein</fullName>
    </recommendedName>
</protein>
<evidence type="ECO:0008006" key="3">
    <source>
        <dbReference type="Google" id="ProtNLM"/>
    </source>
</evidence>
<proteinExistence type="predicted"/>
<reference evidence="1 2" key="1">
    <citation type="journal article" date="2016" name="Nat. Commun.">
        <title>Thousands of microbial genomes shed light on interconnected biogeochemical processes in an aquifer system.</title>
        <authorList>
            <person name="Anantharaman K."/>
            <person name="Brown C.T."/>
            <person name="Hug L.A."/>
            <person name="Sharon I."/>
            <person name="Castelle C.J."/>
            <person name="Probst A.J."/>
            <person name="Thomas B.C."/>
            <person name="Singh A."/>
            <person name="Wilkins M.J."/>
            <person name="Karaoz U."/>
            <person name="Brodie E.L."/>
            <person name="Williams K.H."/>
            <person name="Hubbard S.S."/>
            <person name="Banfield J.F."/>
        </authorList>
    </citation>
    <scope>NUCLEOTIDE SEQUENCE [LARGE SCALE GENOMIC DNA]</scope>
</reference>
<dbReference type="EMBL" id="MEUN01000065">
    <property type="protein sequence ID" value="OGC44471.1"/>
    <property type="molecule type" value="Genomic_DNA"/>
</dbReference>
<evidence type="ECO:0000313" key="2">
    <source>
        <dbReference type="Proteomes" id="UP000177434"/>
    </source>
</evidence>
<comment type="caution">
    <text evidence="1">The sequence shown here is derived from an EMBL/GenBank/DDBJ whole genome shotgun (WGS) entry which is preliminary data.</text>
</comment>
<accession>A0A1F4UHQ0</accession>
<evidence type="ECO:0000313" key="1">
    <source>
        <dbReference type="EMBL" id="OGC44471.1"/>
    </source>
</evidence>
<sequence>MFKKLWYVISLLLGIFVFLKLFRSKEYLQEQVEHFKPLREPKVVTPTKKRNLRSLNSRQLKILKLLEKRKVLLPSDIYSLHPQVSTRTLRRDMTSLVELNIVKQEGSTKDTKYILIG</sequence>
<organism evidence="1 2">
    <name type="scientific">candidate division WS6 bacterium RIFOXYB1_FULL_33_14</name>
    <dbReference type="NCBI Taxonomy" id="1817896"/>
    <lineage>
        <taxon>Bacteria</taxon>
        <taxon>Candidatus Dojkabacteria</taxon>
    </lineage>
</organism>
<dbReference type="Proteomes" id="UP000177434">
    <property type="component" value="Unassembled WGS sequence"/>
</dbReference>
<gene>
    <name evidence="1" type="ORF">A2400_00915</name>
</gene>
<name>A0A1F4UHQ0_9BACT</name>